<reference evidence="1 2" key="1">
    <citation type="submission" date="2020-05" db="EMBL/GenBank/DDBJ databases">
        <title>Identification and distribution of gene clusters putatively required for synthesis of sphingolipid metabolism inhibitors in phylogenetically diverse species of the filamentous fungus Fusarium.</title>
        <authorList>
            <person name="Kim H.-S."/>
            <person name="Busman M."/>
            <person name="Brown D.W."/>
            <person name="Divon H."/>
            <person name="Uhlig S."/>
            <person name="Proctor R.H."/>
        </authorList>
    </citation>
    <scope>NUCLEOTIDE SEQUENCE [LARGE SCALE GENOMIC DNA]</scope>
    <source>
        <strain evidence="1 2">NRRL 13617</strain>
    </source>
</reference>
<dbReference type="InterPro" id="IPR011042">
    <property type="entry name" value="6-blade_b-propeller_TolB-like"/>
</dbReference>
<dbReference type="SUPFAM" id="SSF63825">
    <property type="entry name" value="YWTD domain"/>
    <property type="match status" value="1"/>
</dbReference>
<name>A0A8H5NCY7_9HYPO</name>
<evidence type="ECO:0000313" key="1">
    <source>
        <dbReference type="EMBL" id="KAF5560095.1"/>
    </source>
</evidence>
<comment type="caution">
    <text evidence="1">The sequence shown here is derived from an EMBL/GenBank/DDBJ whole genome shotgun (WGS) entry which is preliminary data.</text>
</comment>
<accession>A0A8H5NCY7</accession>
<gene>
    <name evidence="1" type="ORF">FPHYL_6777</name>
</gene>
<proteinExistence type="predicted"/>
<dbReference type="OrthoDB" id="5958943at2759"/>
<sequence length="228" mass="25563">MGPIFKSHDGSIERSRLGTVVSTGTVGVNTPKQITLARQSRKFYRCDREGMKVMRYNLDGSDVEALVSSDSSAEDRKDMCRWCVGIAVDESKGYLYWSQKAHQRDPKGVSCEPRLTTQHKSRQFFDKLPEPIDLESYESTQILYRTDRGDPPFGNSLNRDFIGDLWDEPEREALTRRLHEAIALALDTNTKTAYVADLPGGLYAVGLKTKRKTVLFPELAGITGIALA</sequence>
<dbReference type="Proteomes" id="UP000582016">
    <property type="component" value="Unassembled WGS sequence"/>
</dbReference>
<dbReference type="Gene3D" id="2.120.10.30">
    <property type="entry name" value="TolB, C-terminal domain"/>
    <property type="match status" value="1"/>
</dbReference>
<keyword evidence="2" id="KW-1185">Reference proteome</keyword>
<dbReference type="EMBL" id="JAAOAQ010000240">
    <property type="protein sequence ID" value="KAF5560095.1"/>
    <property type="molecule type" value="Genomic_DNA"/>
</dbReference>
<evidence type="ECO:0000313" key="2">
    <source>
        <dbReference type="Proteomes" id="UP000582016"/>
    </source>
</evidence>
<dbReference type="AlphaFoldDB" id="A0A8H5NCY7"/>
<protein>
    <submittedName>
        <fullName evidence="1">Alcohol dehydrogenase</fullName>
    </submittedName>
</protein>
<organism evidence="1 2">
    <name type="scientific">Fusarium phyllophilum</name>
    <dbReference type="NCBI Taxonomy" id="47803"/>
    <lineage>
        <taxon>Eukaryota</taxon>
        <taxon>Fungi</taxon>
        <taxon>Dikarya</taxon>
        <taxon>Ascomycota</taxon>
        <taxon>Pezizomycotina</taxon>
        <taxon>Sordariomycetes</taxon>
        <taxon>Hypocreomycetidae</taxon>
        <taxon>Hypocreales</taxon>
        <taxon>Nectriaceae</taxon>
        <taxon>Fusarium</taxon>
        <taxon>Fusarium fujikuroi species complex</taxon>
    </lineage>
</organism>